<dbReference type="SUPFAM" id="SSF53036">
    <property type="entry name" value="Eukaryotic RPB5 N-terminal domain"/>
    <property type="match status" value="1"/>
</dbReference>
<dbReference type="Gene3D" id="3.40.1340.10">
    <property type="entry name" value="RNA polymerase, Rpb5, N-terminal domain"/>
    <property type="match status" value="1"/>
</dbReference>
<comment type="caution">
    <text evidence="1">The sequence shown here is derived from an EMBL/GenBank/DDBJ whole genome shotgun (WGS) entry which is preliminary data.</text>
</comment>
<keyword evidence="2" id="KW-1185">Reference proteome</keyword>
<dbReference type="GO" id="GO:0006351">
    <property type="term" value="P:DNA-templated transcription"/>
    <property type="evidence" value="ECO:0007669"/>
    <property type="project" value="InterPro"/>
</dbReference>
<sequence length="134" mass="15416">MVTAAKVPVTEVIIAELRAFIRSMLDQGSVESHRFYLARKTAWEMLKGRDDIRKPTIYALRGQILNQRFSSLILVLQSKMISFAKKELDGFPFKVETFHVTAPDGENRPDSLILWTGERRGGEGYLHQWIPWVP</sequence>
<evidence type="ECO:0000313" key="1">
    <source>
        <dbReference type="EMBL" id="KAE8702129.1"/>
    </source>
</evidence>
<dbReference type="EMBL" id="VEPZ02001011">
    <property type="protein sequence ID" value="KAE8702129.1"/>
    <property type="molecule type" value="Genomic_DNA"/>
</dbReference>
<dbReference type="GO" id="GO:0003899">
    <property type="term" value="F:DNA-directed RNA polymerase activity"/>
    <property type="evidence" value="ECO:0007669"/>
    <property type="project" value="InterPro"/>
</dbReference>
<dbReference type="GO" id="GO:0003677">
    <property type="term" value="F:DNA binding"/>
    <property type="evidence" value="ECO:0007669"/>
    <property type="project" value="InterPro"/>
</dbReference>
<protein>
    <submittedName>
        <fullName evidence="1">RNA polymerase II fifth largest subunit, putative isoform 2</fullName>
    </submittedName>
</protein>
<accession>A0A6A3AGY8</accession>
<reference evidence="1" key="1">
    <citation type="submission" date="2019-09" db="EMBL/GenBank/DDBJ databases">
        <title>Draft genome information of white flower Hibiscus syriacus.</title>
        <authorList>
            <person name="Kim Y.-M."/>
        </authorList>
    </citation>
    <scope>NUCLEOTIDE SEQUENCE [LARGE SCALE GENOMIC DNA]</scope>
    <source>
        <strain evidence="1">YM2019G1</strain>
    </source>
</reference>
<organism evidence="1 2">
    <name type="scientific">Hibiscus syriacus</name>
    <name type="common">Rose of Sharon</name>
    <dbReference type="NCBI Taxonomy" id="106335"/>
    <lineage>
        <taxon>Eukaryota</taxon>
        <taxon>Viridiplantae</taxon>
        <taxon>Streptophyta</taxon>
        <taxon>Embryophyta</taxon>
        <taxon>Tracheophyta</taxon>
        <taxon>Spermatophyta</taxon>
        <taxon>Magnoliopsida</taxon>
        <taxon>eudicotyledons</taxon>
        <taxon>Gunneridae</taxon>
        <taxon>Pentapetalae</taxon>
        <taxon>rosids</taxon>
        <taxon>malvids</taxon>
        <taxon>Malvales</taxon>
        <taxon>Malvaceae</taxon>
        <taxon>Malvoideae</taxon>
        <taxon>Hibiscus</taxon>
    </lineage>
</organism>
<proteinExistence type="predicted"/>
<gene>
    <name evidence="1" type="ORF">F3Y22_tig00110500pilonHSYRG00048</name>
</gene>
<evidence type="ECO:0000313" key="2">
    <source>
        <dbReference type="Proteomes" id="UP000436088"/>
    </source>
</evidence>
<name>A0A6A3AGY8_HIBSY</name>
<dbReference type="Proteomes" id="UP000436088">
    <property type="component" value="Unassembled WGS sequence"/>
</dbReference>
<dbReference type="AlphaFoldDB" id="A0A6A3AGY8"/>
<dbReference type="InterPro" id="IPR036710">
    <property type="entry name" value="RNA_pol_Rpb5_N_sf"/>
</dbReference>